<dbReference type="InParanoid" id="H3DHZ9"/>
<feature type="region of interest" description="Disordered" evidence="2">
    <location>
        <begin position="16"/>
        <end position="56"/>
    </location>
</feature>
<evidence type="ECO:0000313" key="4">
    <source>
        <dbReference type="Ensembl" id="ENSTNIP00000020143.1"/>
    </source>
</evidence>
<feature type="compositionally biased region" description="Basic and acidic residues" evidence="2">
    <location>
        <begin position="16"/>
        <end position="45"/>
    </location>
</feature>
<dbReference type="OMA" id="HRWECCT"/>
<dbReference type="GO" id="GO:0060271">
    <property type="term" value="P:cilium assembly"/>
    <property type="evidence" value="ECO:0007669"/>
    <property type="project" value="TreeGrafter"/>
</dbReference>
<organism evidence="4 5">
    <name type="scientific">Tetraodon nigroviridis</name>
    <name type="common">Spotted green pufferfish</name>
    <name type="synonym">Chelonodon nigroviridis</name>
    <dbReference type="NCBI Taxonomy" id="99883"/>
    <lineage>
        <taxon>Eukaryota</taxon>
        <taxon>Metazoa</taxon>
        <taxon>Chordata</taxon>
        <taxon>Craniata</taxon>
        <taxon>Vertebrata</taxon>
        <taxon>Euteleostomi</taxon>
        <taxon>Actinopterygii</taxon>
        <taxon>Neopterygii</taxon>
        <taxon>Teleostei</taxon>
        <taxon>Neoteleostei</taxon>
        <taxon>Acanthomorphata</taxon>
        <taxon>Eupercaria</taxon>
        <taxon>Tetraodontiformes</taxon>
        <taxon>Tetradontoidea</taxon>
        <taxon>Tetraodontidae</taxon>
        <taxon>Tetraodon</taxon>
    </lineage>
</organism>
<sequence length="346" mass="37938">MISRYHRRPVSHKLEIRGLSRSRLDKHPLPEEADDHQSPRHDHSSETSAASGHSDCPTIVSVDSSRSWSGIRSSTGTGLSTERSSVFSWGYDEFDQAASRQVQQMFEEIDKELYEGRGAGAGILQGLQEECQQWATRFPHLRYWAQASATSTPFAGGGVYSACLSALTAFWLLTLVGVESLNVQGRRAALLQSSSARSDGLPGASSGSGSQHQQRVIEVEGLMEEYLAFDSRDPDDGCERDHSDSGDWRRCLPPVSPSRCRRQAVLDLLFDGVWQQLVGWMKELVQHRWECCTFGTPPGPPVNNNPAAEPCVWSAAGDKASGSLNPVQEDSQDPLLLSLEPATVAK</sequence>
<dbReference type="PANTHER" id="PTHR31997:SF0">
    <property type="entry name" value="PRIMARY CILIUM ASSEMBLY PROTEIN FAM149B1"/>
    <property type="match status" value="1"/>
</dbReference>
<evidence type="ECO:0000313" key="5">
    <source>
        <dbReference type="Proteomes" id="UP000007303"/>
    </source>
</evidence>
<dbReference type="HOGENOM" id="CLU_075706_0_0_1"/>
<accession>H3DHZ9</accession>
<dbReference type="InterPro" id="IPR039630">
    <property type="entry name" value="FAM149"/>
</dbReference>
<proteinExistence type="inferred from homology"/>
<dbReference type="AlphaFoldDB" id="H3DHZ9"/>
<name>H3DHZ9_TETNG</name>
<dbReference type="FunCoup" id="H3DHZ9">
    <property type="interactions" value="1115"/>
</dbReference>
<dbReference type="PANTHER" id="PTHR31997">
    <property type="entry name" value="AGAP003710-PA"/>
    <property type="match status" value="1"/>
</dbReference>
<reference evidence="5" key="1">
    <citation type="journal article" date="2004" name="Nature">
        <title>Genome duplication in the teleost fish Tetraodon nigroviridis reveals the early vertebrate proto-karyotype.</title>
        <authorList>
            <person name="Jaillon O."/>
            <person name="Aury J.-M."/>
            <person name="Brunet F."/>
            <person name="Petit J.-L."/>
            <person name="Stange-Thomann N."/>
            <person name="Mauceli E."/>
            <person name="Bouneau L."/>
            <person name="Fischer C."/>
            <person name="Ozouf-Costaz C."/>
            <person name="Bernot A."/>
            <person name="Nicaud S."/>
            <person name="Jaffe D."/>
            <person name="Fisher S."/>
            <person name="Lutfalla G."/>
            <person name="Dossat C."/>
            <person name="Segurens B."/>
            <person name="Dasilva C."/>
            <person name="Salanoubat M."/>
            <person name="Levy M."/>
            <person name="Boudet N."/>
            <person name="Castellano S."/>
            <person name="Anthouard V."/>
            <person name="Jubin C."/>
            <person name="Castelli V."/>
            <person name="Katinka M."/>
            <person name="Vacherie B."/>
            <person name="Biemont C."/>
            <person name="Skalli Z."/>
            <person name="Cattolico L."/>
            <person name="Poulain J."/>
            <person name="De Berardinis V."/>
            <person name="Cruaud C."/>
            <person name="Duprat S."/>
            <person name="Brottier P."/>
            <person name="Coutanceau J.-P."/>
            <person name="Gouzy J."/>
            <person name="Parra G."/>
            <person name="Lardier G."/>
            <person name="Chapple C."/>
            <person name="McKernan K.J."/>
            <person name="McEwan P."/>
            <person name="Bosak S."/>
            <person name="Kellis M."/>
            <person name="Volff J.-N."/>
            <person name="Guigo R."/>
            <person name="Zody M.C."/>
            <person name="Mesirov J."/>
            <person name="Lindblad-Toh K."/>
            <person name="Birren B."/>
            <person name="Nusbaum C."/>
            <person name="Kahn D."/>
            <person name="Robinson-Rechavi M."/>
            <person name="Laudet V."/>
            <person name="Schachter V."/>
            <person name="Quetier F."/>
            <person name="Saurin W."/>
            <person name="Scarpelli C."/>
            <person name="Wincker P."/>
            <person name="Lander E.S."/>
            <person name="Weissenbach J."/>
            <person name="Roest Crollius H."/>
        </authorList>
    </citation>
    <scope>NUCLEOTIDE SEQUENCE [LARGE SCALE GENOMIC DNA]</scope>
</reference>
<dbReference type="Pfam" id="PF12516">
    <property type="entry name" value="DUF3719"/>
    <property type="match status" value="1"/>
</dbReference>
<reference evidence="4" key="2">
    <citation type="submission" date="2025-08" db="UniProtKB">
        <authorList>
            <consortium name="Ensembl"/>
        </authorList>
    </citation>
    <scope>IDENTIFICATION</scope>
</reference>
<evidence type="ECO:0000256" key="1">
    <source>
        <dbReference type="ARBA" id="ARBA00008309"/>
    </source>
</evidence>
<dbReference type="Ensembl" id="ENSTNIT00000020374.1">
    <property type="protein sequence ID" value="ENSTNIP00000020143.1"/>
    <property type="gene ID" value="ENSTNIG00000017017.1"/>
</dbReference>
<feature type="region of interest" description="Disordered" evidence="2">
    <location>
        <begin position="319"/>
        <end position="346"/>
    </location>
</feature>
<dbReference type="GeneTree" id="ENSGT00530000063727"/>
<dbReference type="Proteomes" id="UP000007303">
    <property type="component" value="Unassembled WGS sequence"/>
</dbReference>
<dbReference type="STRING" id="99883.ENSTNIP00000020143"/>
<evidence type="ECO:0000259" key="3">
    <source>
        <dbReference type="Pfam" id="PF12516"/>
    </source>
</evidence>
<protein>
    <submittedName>
        <fullName evidence="4">Family with sequence similarity 149 member B1</fullName>
    </submittedName>
</protein>
<dbReference type="GO" id="GO:0061512">
    <property type="term" value="P:protein localization to cilium"/>
    <property type="evidence" value="ECO:0007669"/>
    <property type="project" value="TreeGrafter"/>
</dbReference>
<dbReference type="InterPro" id="IPR022194">
    <property type="entry name" value="DUF3719"/>
</dbReference>
<reference evidence="4" key="3">
    <citation type="submission" date="2025-09" db="UniProtKB">
        <authorList>
            <consortium name="Ensembl"/>
        </authorList>
    </citation>
    <scope>IDENTIFICATION</scope>
</reference>
<feature type="domain" description="DUF3719" evidence="3">
    <location>
        <begin position="113"/>
        <end position="144"/>
    </location>
</feature>
<evidence type="ECO:0000256" key="2">
    <source>
        <dbReference type="SAM" id="MobiDB-lite"/>
    </source>
</evidence>
<keyword evidence="5" id="KW-1185">Reference proteome</keyword>
<comment type="similarity">
    <text evidence="1">Belongs to the FAM149 family.</text>
</comment>